<comment type="caution">
    <text evidence="1">The sequence shown here is derived from an EMBL/GenBank/DDBJ whole genome shotgun (WGS) entry which is preliminary data.</text>
</comment>
<name>A0A4Y1ZPW5_ARAVE</name>
<dbReference type="EMBL" id="BGPR01076699">
    <property type="protein sequence ID" value="GBL62187.1"/>
    <property type="molecule type" value="Genomic_DNA"/>
</dbReference>
<dbReference type="Proteomes" id="UP000499080">
    <property type="component" value="Unassembled WGS sequence"/>
</dbReference>
<keyword evidence="2" id="KW-1185">Reference proteome</keyword>
<dbReference type="AlphaFoldDB" id="A0A4Y1ZPW5"/>
<reference evidence="1 2" key="1">
    <citation type="journal article" date="2019" name="Sci. Rep.">
        <title>Orb-weaving spider Araneus ventricosus genome elucidates the spidroin gene catalogue.</title>
        <authorList>
            <person name="Kono N."/>
            <person name="Nakamura H."/>
            <person name="Ohtoshi R."/>
            <person name="Moran D.A.P."/>
            <person name="Shinohara A."/>
            <person name="Yoshida Y."/>
            <person name="Fujiwara M."/>
            <person name="Mori M."/>
            <person name="Tomita M."/>
            <person name="Arakawa K."/>
        </authorList>
    </citation>
    <scope>NUCLEOTIDE SEQUENCE [LARGE SCALE GENOMIC DNA]</scope>
</reference>
<sequence length="170" mass="19452">MYEKVGQINGSSGYLFGIVNDSRWLFPGRSLIKPKFKQKRFSLRDLQPSPLAYRTLKISCATRRKSPLGSGPVSEKAKSQFRHILSIVQDMWHSRSAGDTPRRQVQNDVRDDDLFLLNAFWSDSFLPLRVECHPIFHGHEVHVSSRIQEEKVSETFSFVNLVEGCGESLD</sequence>
<proteinExistence type="predicted"/>
<organism evidence="1 2">
    <name type="scientific">Araneus ventricosus</name>
    <name type="common">Orbweaver spider</name>
    <name type="synonym">Epeira ventricosa</name>
    <dbReference type="NCBI Taxonomy" id="182803"/>
    <lineage>
        <taxon>Eukaryota</taxon>
        <taxon>Metazoa</taxon>
        <taxon>Ecdysozoa</taxon>
        <taxon>Arthropoda</taxon>
        <taxon>Chelicerata</taxon>
        <taxon>Arachnida</taxon>
        <taxon>Araneae</taxon>
        <taxon>Araneomorphae</taxon>
        <taxon>Entelegynae</taxon>
        <taxon>Araneoidea</taxon>
        <taxon>Araneidae</taxon>
        <taxon>Araneus</taxon>
    </lineage>
</organism>
<evidence type="ECO:0000313" key="2">
    <source>
        <dbReference type="Proteomes" id="UP000499080"/>
    </source>
</evidence>
<gene>
    <name evidence="1" type="ORF">AVEN_257054_1</name>
</gene>
<accession>A0A4Y1ZPW5</accession>
<protein>
    <submittedName>
        <fullName evidence="1">Uncharacterized protein</fullName>
    </submittedName>
</protein>
<evidence type="ECO:0000313" key="1">
    <source>
        <dbReference type="EMBL" id="GBL62187.1"/>
    </source>
</evidence>